<evidence type="ECO:0000256" key="1">
    <source>
        <dbReference type="ARBA" id="ARBA00004496"/>
    </source>
</evidence>
<evidence type="ECO:0000313" key="5">
    <source>
        <dbReference type="EMBL" id="KAK2948903.1"/>
    </source>
</evidence>
<dbReference type="Proteomes" id="UP001281761">
    <property type="component" value="Unassembled WGS sequence"/>
</dbReference>
<dbReference type="PANTHER" id="PTHR16290">
    <property type="entry name" value="TRANSCRIPTION FACTOR SMIF DECAPPING ENZYME DCP1"/>
    <property type="match status" value="1"/>
</dbReference>
<evidence type="ECO:0000256" key="2">
    <source>
        <dbReference type="ARBA" id="ARBA00008778"/>
    </source>
</evidence>
<dbReference type="InterPro" id="IPR010334">
    <property type="entry name" value="Dcp1"/>
</dbReference>
<evidence type="ECO:0000313" key="6">
    <source>
        <dbReference type="Proteomes" id="UP001281761"/>
    </source>
</evidence>
<dbReference type="SUPFAM" id="SSF50729">
    <property type="entry name" value="PH domain-like"/>
    <property type="match status" value="1"/>
</dbReference>
<dbReference type="InterPro" id="IPR011993">
    <property type="entry name" value="PH-like_dom_sf"/>
</dbReference>
<dbReference type="EMBL" id="JARBJD010000166">
    <property type="protein sequence ID" value="KAK2948903.1"/>
    <property type="molecule type" value="Genomic_DNA"/>
</dbReference>
<keyword evidence="3" id="KW-0963">Cytoplasm</keyword>
<comment type="similarity">
    <text evidence="2">Belongs to the DCP1 family.</text>
</comment>
<evidence type="ECO:0000256" key="4">
    <source>
        <dbReference type="ARBA" id="ARBA00022664"/>
    </source>
</evidence>
<dbReference type="Pfam" id="PF06058">
    <property type="entry name" value="DCP1"/>
    <property type="match status" value="1"/>
</dbReference>
<reference evidence="5 6" key="1">
    <citation type="journal article" date="2022" name="bioRxiv">
        <title>Genomics of Preaxostyla Flagellates Illuminates Evolutionary Transitions and the Path Towards Mitochondrial Loss.</title>
        <authorList>
            <person name="Novak L.V.F."/>
            <person name="Treitli S.C."/>
            <person name="Pyrih J."/>
            <person name="Halakuc P."/>
            <person name="Pipaliya S.V."/>
            <person name="Vacek V."/>
            <person name="Brzon O."/>
            <person name="Soukal P."/>
            <person name="Eme L."/>
            <person name="Dacks J.B."/>
            <person name="Karnkowska A."/>
            <person name="Elias M."/>
            <person name="Hampl V."/>
        </authorList>
    </citation>
    <scope>NUCLEOTIDE SEQUENCE [LARGE SCALE GENOMIC DNA]</scope>
    <source>
        <strain evidence="5">NAU3</strain>
        <tissue evidence="5">Gut</tissue>
    </source>
</reference>
<accession>A0ABQ9XCB7</accession>
<proteinExistence type="inferred from homology"/>
<name>A0ABQ9XCB7_9EUKA</name>
<comment type="subcellular location">
    <subcellularLocation>
        <location evidence="1">Cytoplasm</location>
    </subcellularLocation>
</comment>
<keyword evidence="4" id="KW-0507">mRNA processing</keyword>
<evidence type="ECO:0000256" key="3">
    <source>
        <dbReference type="ARBA" id="ARBA00022490"/>
    </source>
</evidence>
<comment type="caution">
    <text evidence="5">The sequence shown here is derived from an EMBL/GenBank/DDBJ whole genome shotgun (WGS) entry which is preliminary data.</text>
</comment>
<keyword evidence="6" id="KW-1185">Reference proteome</keyword>
<organism evidence="5 6">
    <name type="scientific">Blattamonas nauphoetae</name>
    <dbReference type="NCBI Taxonomy" id="2049346"/>
    <lineage>
        <taxon>Eukaryota</taxon>
        <taxon>Metamonada</taxon>
        <taxon>Preaxostyla</taxon>
        <taxon>Oxymonadida</taxon>
        <taxon>Blattamonas</taxon>
    </lineage>
</organism>
<dbReference type="Gene3D" id="2.30.29.30">
    <property type="entry name" value="Pleckstrin-homology domain (PH domain)/Phosphotyrosine-binding domain (PTB)"/>
    <property type="match status" value="1"/>
</dbReference>
<gene>
    <name evidence="5" type="ORF">BLNAU_16121</name>
</gene>
<protein>
    <submittedName>
        <fullName evidence="5">Dcp1-like decapping family protein</fullName>
    </submittedName>
</protein>
<sequence>MLSGELKQFQRTDTYITKIIYKISFVHLYTYDESKDTWTDMKCEGPMFIYERKHTPKYGFRILNQRQVENRSFYLFPETSIETPSNSYLSTRSLTKSRDSGFDEFNLPIPEKSACKLLQQTYKAFRKEIKRIHRHHP</sequence>
<dbReference type="PANTHER" id="PTHR16290:SF0">
    <property type="entry name" value="DECAPPING PROTEIN 1, ISOFORM A"/>
    <property type="match status" value="1"/>
</dbReference>